<protein>
    <submittedName>
        <fullName evidence="2">Uncharacterized protein</fullName>
    </submittedName>
</protein>
<feature type="region of interest" description="Disordered" evidence="1">
    <location>
        <begin position="1"/>
        <end position="143"/>
    </location>
</feature>
<name>A0AAN6FJV8_9PEZI</name>
<proteinExistence type="predicted"/>
<accession>A0AAN6FJV8</accession>
<organism evidence="2 3">
    <name type="scientific">Friedmanniomyces endolithicus</name>
    <dbReference type="NCBI Taxonomy" id="329885"/>
    <lineage>
        <taxon>Eukaryota</taxon>
        <taxon>Fungi</taxon>
        <taxon>Dikarya</taxon>
        <taxon>Ascomycota</taxon>
        <taxon>Pezizomycotina</taxon>
        <taxon>Dothideomycetes</taxon>
        <taxon>Dothideomycetidae</taxon>
        <taxon>Mycosphaerellales</taxon>
        <taxon>Teratosphaeriaceae</taxon>
        <taxon>Friedmanniomyces</taxon>
    </lineage>
</organism>
<evidence type="ECO:0000256" key="1">
    <source>
        <dbReference type="SAM" id="MobiDB-lite"/>
    </source>
</evidence>
<dbReference type="Proteomes" id="UP001168146">
    <property type="component" value="Unassembled WGS sequence"/>
</dbReference>
<dbReference type="EMBL" id="JASUXU010000043">
    <property type="protein sequence ID" value="KAK0317477.1"/>
    <property type="molecule type" value="Genomic_DNA"/>
</dbReference>
<feature type="compositionally biased region" description="Acidic residues" evidence="1">
    <location>
        <begin position="90"/>
        <end position="101"/>
    </location>
</feature>
<evidence type="ECO:0000313" key="2">
    <source>
        <dbReference type="EMBL" id="KAK0317477.1"/>
    </source>
</evidence>
<evidence type="ECO:0000313" key="3">
    <source>
        <dbReference type="Proteomes" id="UP001168146"/>
    </source>
</evidence>
<sequence length="167" mass="17306">MKDLHTAAIEPSDSLTGVPEAAAEPSAELEMSDLPTPETPAVDLGKSVLGKRKAWPTTAVAEPEGEANVEADDVEEKNPKHAKLTSSGVESEEPEEEQEDLGEFHDALAGDEMMVDGDELGGTGEEMVTGAAEESADQAEGGTGMEDVVGVEEQSRAKTAVGVEGSI</sequence>
<dbReference type="AlphaFoldDB" id="A0AAN6FJV8"/>
<feature type="compositionally biased region" description="Low complexity" evidence="1">
    <location>
        <begin position="19"/>
        <end position="29"/>
    </location>
</feature>
<gene>
    <name evidence="2" type="ORF">LTR82_011515</name>
</gene>
<comment type="caution">
    <text evidence="2">The sequence shown here is derived from an EMBL/GenBank/DDBJ whole genome shotgun (WGS) entry which is preliminary data.</text>
</comment>
<feature type="compositionally biased region" description="Acidic residues" evidence="1">
    <location>
        <begin position="63"/>
        <end position="75"/>
    </location>
</feature>
<reference evidence="2" key="1">
    <citation type="submission" date="2021-12" db="EMBL/GenBank/DDBJ databases">
        <title>Black yeast isolated from Biological Soil Crust.</title>
        <authorList>
            <person name="Kurbessoian T."/>
        </authorList>
    </citation>
    <scope>NUCLEOTIDE SEQUENCE</scope>
    <source>
        <strain evidence="2">CCFEE 5208</strain>
    </source>
</reference>